<sequence>MTIDLSLSLNKFHIPLPATTNGQKARDSVERGFDSLHRIADVVTFPLASLDGAIHGTARGILNWLADNHPEDRSNGHNHNNDHSNGSHHKDHHSIRHSHHAIRLSHTPDIPLPTLLFKMGNMIIACNHNIPTMELVLLLLLLLLLFQIMDIVDIPLLHLHLHLQCTIAIHHNHLRVIIHHRSQHQDIMLIPVAGMENMTIAVSKRFTILRIEQMTTIETIMEQSRLATSEDFDE</sequence>
<evidence type="ECO:0000313" key="2">
    <source>
        <dbReference type="EMBL" id="KAH7516324.1"/>
    </source>
</evidence>
<evidence type="ECO:0000313" key="3">
    <source>
        <dbReference type="Proteomes" id="UP000813462"/>
    </source>
</evidence>
<reference evidence="2" key="1">
    <citation type="journal article" date="2021" name="Front. Plant Sci.">
        <title>Chromosome-Scale Genome Assembly for Chinese Sour Jujube and Insights Into Its Genome Evolution and Domestication Signature.</title>
        <authorList>
            <person name="Shen L.-Y."/>
            <person name="Luo H."/>
            <person name="Wang X.-L."/>
            <person name="Wang X.-M."/>
            <person name="Qiu X.-J."/>
            <person name="Liu H."/>
            <person name="Zhou S.-S."/>
            <person name="Jia K.-H."/>
            <person name="Nie S."/>
            <person name="Bao Y.-T."/>
            <person name="Zhang R.-G."/>
            <person name="Yun Q.-Z."/>
            <person name="Chai Y.-H."/>
            <person name="Lu J.-Y."/>
            <person name="Li Y."/>
            <person name="Zhao S.-W."/>
            <person name="Mao J.-F."/>
            <person name="Jia S.-G."/>
            <person name="Mao Y.-M."/>
        </authorList>
    </citation>
    <scope>NUCLEOTIDE SEQUENCE</scope>
    <source>
        <strain evidence="2">AT0</strain>
        <tissue evidence="2">Leaf</tissue>
    </source>
</reference>
<proteinExistence type="predicted"/>
<organism evidence="2 3">
    <name type="scientific">Ziziphus jujuba var. spinosa</name>
    <dbReference type="NCBI Taxonomy" id="714518"/>
    <lineage>
        <taxon>Eukaryota</taxon>
        <taxon>Viridiplantae</taxon>
        <taxon>Streptophyta</taxon>
        <taxon>Embryophyta</taxon>
        <taxon>Tracheophyta</taxon>
        <taxon>Spermatophyta</taxon>
        <taxon>Magnoliopsida</taxon>
        <taxon>eudicotyledons</taxon>
        <taxon>Gunneridae</taxon>
        <taxon>Pentapetalae</taxon>
        <taxon>rosids</taxon>
        <taxon>fabids</taxon>
        <taxon>Rosales</taxon>
        <taxon>Rhamnaceae</taxon>
        <taxon>Paliureae</taxon>
        <taxon>Ziziphus</taxon>
    </lineage>
</organism>
<comment type="caution">
    <text evidence="2">The sequence shown here is derived from an EMBL/GenBank/DDBJ whole genome shotgun (WGS) entry which is preliminary data.</text>
</comment>
<feature type="compositionally biased region" description="Basic residues" evidence="1">
    <location>
        <begin position="86"/>
        <end position="98"/>
    </location>
</feature>
<gene>
    <name evidence="2" type="ORF">FEM48_Zijuj10G0123000</name>
</gene>
<dbReference type="Proteomes" id="UP000813462">
    <property type="component" value="Unassembled WGS sequence"/>
</dbReference>
<name>A0A978UNC2_ZIZJJ</name>
<feature type="region of interest" description="Disordered" evidence="1">
    <location>
        <begin position="70"/>
        <end position="98"/>
    </location>
</feature>
<dbReference type="AlphaFoldDB" id="A0A978UNC2"/>
<evidence type="ECO:0000256" key="1">
    <source>
        <dbReference type="SAM" id="MobiDB-lite"/>
    </source>
</evidence>
<accession>A0A978UNC2</accession>
<protein>
    <submittedName>
        <fullName evidence="2">Uncharacterized protein</fullName>
    </submittedName>
</protein>
<dbReference type="EMBL" id="JAEACU010000010">
    <property type="protein sequence ID" value="KAH7516324.1"/>
    <property type="molecule type" value="Genomic_DNA"/>
</dbReference>
<feature type="compositionally biased region" description="Basic and acidic residues" evidence="1">
    <location>
        <begin position="70"/>
        <end position="82"/>
    </location>
</feature>